<name>Q9SH75_ARATH</name>
<dbReference type="AlphaFoldDB" id="Q9SH75"/>
<proteinExistence type="inferred from homology"/>
<keyword evidence="1" id="KW-0067">ATP-binding</keyword>
<dbReference type="GO" id="GO:0043139">
    <property type="term" value="F:5'-3' DNA helicase activity"/>
    <property type="evidence" value="ECO:0007669"/>
    <property type="project" value="UniProtKB-EC"/>
</dbReference>
<dbReference type="InterPro" id="IPR025476">
    <property type="entry name" value="Helitron_helicase-like"/>
</dbReference>
<comment type="cofactor">
    <cofactor evidence="1">
        <name>Mg(2+)</name>
        <dbReference type="ChEBI" id="CHEBI:18420"/>
    </cofactor>
</comment>
<evidence type="ECO:0000256" key="2">
    <source>
        <dbReference type="SAM" id="Phobius"/>
    </source>
</evidence>
<dbReference type="InterPro" id="IPR049163">
    <property type="entry name" value="Pif1-like_2B_dom"/>
</dbReference>
<dbReference type="Pfam" id="PF14214">
    <property type="entry name" value="Helitron_like_N"/>
    <property type="match status" value="1"/>
</dbReference>
<evidence type="ECO:0000259" key="4">
    <source>
        <dbReference type="Pfam" id="PF14214"/>
    </source>
</evidence>
<keyword evidence="2" id="KW-1133">Transmembrane helix</keyword>
<dbReference type="GO" id="GO:0006310">
    <property type="term" value="P:DNA recombination"/>
    <property type="evidence" value="ECO:0007669"/>
    <property type="project" value="UniProtKB-KW"/>
</dbReference>
<dbReference type="PANTHER" id="PTHR10492:SF101">
    <property type="entry name" value="ATP-DEPENDENT DNA HELICASE"/>
    <property type="match status" value="1"/>
</dbReference>
<accession>Q9SH75</accession>
<organism evidence="6">
    <name type="scientific">Arabidopsis thaliana</name>
    <name type="common">Mouse-ear cress</name>
    <dbReference type="NCBI Taxonomy" id="3702"/>
    <lineage>
        <taxon>Eukaryota</taxon>
        <taxon>Viridiplantae</taxon>
        <taxon>Streptophyta</taxon>
        <taxon>Embryophyta</taxon>
        <taxon>Tracheophyta</taxon>
        <taxon>Spermatophyta</taxon>
        <taxon>Magnoliopsida</taxon>
        <taxon>eudicotyledons</taxon>
        <taxon>Gunneridae</taxon>
        <taxon>Pentapetalae</taxon>
        <taxon>rosids</taxon>
        <taxon>malvids</taxon>
        <taxon>Brassicales</taxon>
        <taxon>Brassicaceae</taxon>
        <taxon>Camelineae</taxon>
        <taxon>Arabidopsis</taxon>
    </lineage>
</organism>
<dbReference type="InterPro" id="IPR027417">
    <property type="entry name" value="P-loop_NTPase"/>
</dbReference>
<keyword evidence="2" id="KW-0472">Membrane</keyword>
<feature type="domain" description="DNA helicase Pif1-like DEAD-box helicase" evidence="3">
    <location>
        <begin position="847"/>
        <end position="1035"/>
    </location>
</feature>
<feature type="domain" description="DNA helicase Pif1-like 2B" evidence="5">
    <location>
        <begin position="1077"/>
        <end position="1122"/>
    </location>
</feature>
<evidence type="ECO:0000259" key="5">
    <source>
        <dbReference type="Pfam" id="PF21530"/>
    </source>
</evidence>
<dbReference type="FunFam" id="3.40.50.300:FF:002884">
    <property type="entry name" value="ATP-dependent DNA helicase"/>
    <property type="match status" value="1"/>
</dbReference>
<gene>
    <name evidence="6" type="ordered locus">At2g07620</name>
</gene>
<keyword evidence="1" id="KW-0234">DNA repair</keyword>
<keyword evidence="1" id="KW-0547">Nucleotide-binding</keyword>
<dbReference type="GO" id="GO:0005524">
    <property type="term" value="F:ATP binding"/>
    <property type="evidence" value="ECO:0007669"/>
    <property type="project" value="UniProtKB-KW"/>
</dbReference>
<dbReference type="InterPro" id="IPR010285">
    <property type="entry name" value="DNA_helicase_pif1-like_DEAD"/>
</dbReference>
<keyword evidence="1" id="KW-0227">DNA damage</keyword>
<dbReference type="GO" id="GO:0006281">
    <property type="term" value="P:DNA repair"/>
    <property type="evidence" value="ECO:0007669"/>
    <property type="project" value="UniProtKB-KW"/>
</dbReference>
<protein>
    <recommendedName>
        <fullName evidence="1">ATP-dependent DNA helicase</fullName>
        <ecNumber evidence="1">5.6.2.3</ecNumber>
    </recommendedName>
</protein>
<dbReference type="GO" id="GO:0016887">
    <property type="term" value="F:ATP hydrolysis activity"/>
    <property type="evidence" value="ECO:0007669"/>
    <property type="project" value="RHEA"/>
</dbReference>
<feature type="transmembrane region" description="Helical" evidence="2">
    <location>
        <begin position="747"/>
        <end position="768"/>
    </location>
</feature>
<sequence length="1241" mass="142059">MSWYDERVNKRRKSKKPKFSLCCLQGSVKLPFLTESPELIRELLSCDDALRRHFRENIRAYNMLFSMTSLGGKVDRSNPQGKGPNQFQLHGANYHLIGSMLPGEGDYAKFSQLYIVDTGNEVENRSTNPKKATFKNQVRKDLIEKLIRMLDACNPYIENFRLAKYKLDSNNGEPFYMQIVSDRVGKDGRTYCNPRTSEVAALIPGDFRPKMHTRDIIVQDKKTGQLSRISKVHPSYVPMQYPLIFNYGEDDFRPGIQKGYTGRTGKQANKCINGYTTIESNRLAYIKFNQSNLRCKNYDTVKAAREAGNTNMSEQGKSIRIPQSFTGGPRHMLNSYYDAMAICKMYGFPNLFITFTCNPKLPEITSYCKERKLNAEDRPDVVCWIFKMKLDSLMKDLTEDHLLGKTVMFQKRGLPHAHILLFMDKSCKFPTSDDIDNILSAEIPDKAKDPKLYEVVNDCMIHGPCGAANKESPCIVDGKCSKFFPKKLVEQTTVGKDGYPIYRRRESEHFVEKGGIKCDNTYVVPYNRMLSLRYRAHINVEWCKQSGSIKYLFKYINKGQDRVAIVVEPKDKTSNMVLFSGSQKLLVAVIDDDKEIKDYFDCRYVSASEAVWRIFKFPIQYRTTPVMKLSYHLPGKQPLCFEDTQNIDELSEKKANEDFMFIGFLKLNQECEFARQFIYTEIPPYFTWDGQNKQWKLRERGFYIGRMNYASIKMEPEYYMKILLGIVCGPKSDEDIRTYKDVVRRKFFFLGIIFRIYFLCCFWINVLLDQSMCGKMLLVLSDAEKINYALLEIEDMLLCNGSTLEDFKHMPKPTKEGTDHSNRFITEEKNYNVEKLKEDHDDWFNKMTSEQKEIYDEIMKAVLENSGGIFFVYGFGGTGKTFMWKTLSAAVRMKGLISVNVASSGIAFLLLQGGRTAHSRFGIPINPDDFTTCHIVPNSDLANMLKEASLIIWDEAPMMSRYCFESLDRSLNDVIGNVDGKPFGGKVVVFGGDFRQVLHVIHGAGRAEIVLAALNSSYLWEHCNVLTLTKNMSLILFCCKNSNNCFQTRESITYLSADSIDPQDPASLNNPVFTPYFLNSIKLSGLSNHNLTLKIGTPVMLLKNIDPKGGLCNGTRLQVTQMGNHILEARVITGDRVRDKVIIIKAQISPSDTKLPFRMRRRQFPIAVAFAMRIKKSQGQSLKEVEIYLPRPVFSHGQLYVALSRVTSKKGLKVLIVDKEGNTQSQTMNVVFKEIFQNLRG</sequence>
<dbReference type="EC" id="5.6.2.3" evidence="1"/>
<keyword evidence="1" id="KW-0233">DNA recombination</keyword>
<dbReference type="PANTHER" id="PTHR10492">
    <property type="match status" value="1"/>
</dbReference>
<keyword evidence="2" id="KW-0812">Transmembrane</keyword>
<dbReference type="EMBL" id="AC007662">
    <property type="protein sequence ID" value="AAD32757.1"/>
    <property type="molecule type" value="Genomic_DNA"/>
</dbReference>
<dbReference type="SUPFAM" id="SSF52540">
    <property type="entry name" value="P-loop containing nucleoside triphosphate hydrolases"/>
    <property type="match status" value="2"/>
</dbReference>
<evidence type="ECO:0000313" key="6">
    <source>
        <dbReference type="EMBL" id="AAD32757.1"/>
    </source>
</evidence>
<dbReference type="Pfam" id="PF21530">
    <property type="entry name" value="Pif1_2B_dom"/>
    <property type="match status" value="1"/>
</dbReference>
<dbReference type="GO" id="GO:0000723">
    <property type="term" value="P:telomere maintenance"/>
    <property type="evidence" value="ECO:0007669"/>
    <property type="project" value="InterPro"/>
</dbReference>
<evidence type="ECO:0000256" key="1">
    <source>
        <dbReference type="RuleBase" id="RU363044"/>
    </source>
</evidence>
<feature type="domain" description="Helitron helicase-like" evidence="4">
    <location>
        <begin position="270"/>
        <end position="421"/>
    </location>
</feature>
<keyword evidence="1 6" id="KW-0347">Helicase</keyword>
<reference evidence="6" key="2">
    <citation type="submission" date="2000-03" db="EMBL/GenBank/DDBJ databases">
        <title>Arabidopsis thaliana chromosome 2 BAC F9A16 genomic sequence.</title>
        <authorList>
            <person name="Lin X."/>
            <person name="Kaul S."/>
            <person name="Town C.D."/>
            <person name="Benito M.-I."/>
            <person name="Creasy T.H."/>
            <person name="Haas B.J."/>
            <person name="Wu D."/>
            <person name="Maiti R."/>
            <person name="Ronning C.M."/>
            <person name="Koo H."/>
            <person name="Fujii C.Y."/>
            <person name="Utterback T.R."/>
            <person name="Barnstead M.E."/>
            <person name="Bowman C.L."/>
            <person name="White O."/>
            <person name="Nierman W.C."/>
            <person name="Fraser C.M."/>
        </authorList>
    </citation>
    <scope>NUCLEOTIDE SEQUENCE</scope>
</reference>
<dbReference type="PIR" id="H84486">
    <property type="entry name" value="H84486"/>
</dbReference>
<evidence type="ECO:0000259" key="3">
    <source>
        <dbReference type="Pfam" id="PF05970"/>
    </source>
</evidence>
<dbReference type="Pfam" id="PF05970">
    <property type="entry name" value="PIF1"/>
    <property type="match status" value="1"/>
</dbReference>
<dbReference type="Gene3D" id="3.40.50.300">
    <property type="entry name" value="P-loop containing nucleotide triphosphate hydrolases"/>
    <property type="match status" value="1"/>
</dbReference>
<keyword evidence="1" id="KW-0378">Hydrolase</keyword>
<reference evidence="6" key="3">
    <citation type="submission" date="2002-02" db="EMBL/GenBank/DDBJ databases">
        <authorList>
            <person name="Town C.D."/>
            <person name="Kaul S."/>
        </authorList>
    </citation>
    <scope>NUCLEOTIDE SEQUENCE</scope>
</reference>
<reference key="1">
    <citation type="journal article" date="1999" name="Nature">
        <title>Sequence and analysis of chromosome 2 of the plant Arabidopsis thaliana.</title>
        <authorList>
            <person name="Lin X."/>
            <person name="Kaul S."/>
            <person name="Rounsley S."/>
            <person name="Shea T.P."/>
            <person name="Benito M.I."/>
            <person name="Town C.D."/>
            <person name="Fujii C.Y."/>
            <person name="Mason T."/>
            <person name="Bowman C.L."/>
            <person name="Barnstead M."/>
            <person name="Feldblyum T.V."/>
            <person name="Buell C.R."/>
            <person name="Ketchum K.A."/>
            <person name="Lee J."/>
            <person name="Ronning C.M."/>
            <person name="Koo H.L."/>
            <person name="Moffat K.S."/>
            <person name="Cronin L.A."/>
            <person name="Shen M."/>
            <person name="Pai G."/>
            <person name="Van Aken S."/>
            <person name="Umayam L."/>
            <person name="Tallon L.J."/>
            <person name="Gill J.E."/>
            <person name="Adams M.D."/>
            <person name="Carrera A.J."/>
            <person name="Creasy T.H."/>
            <person name="Goodman H.M."/>
            <person name="Somerville C.R."/>
            <person name="Copenhaver G.P."/>
            <person name="Preuss D."/>
            <person name="Nierman W.C."/>
            <person name="White O."/>
            <person name="Eisen J.A."/>
            <person name="Salzberg S.L."/>
            <person name="Fraser C.M."/>
            <person name="Venter J.C."/>
        </authorList>
    </citation>
    <scope>NUCLEOTIDE SEQUENCE [LARGE SCALE GENOMIC DNA]</scope>
    <source>
        <strain>cv. Columbia</strain>
    </source>
</reference>
<comment type="similarity">
    <text evidence="1">Belongs to the helicase family.</text>
</comment>
<comment type="catalytic activity">
    <reaction evidence="1">
        <text>ATP + H2O = ADP + phosphate + H(+)</text>
        <dbReference type="Rhea" id="RHEA:13065"/>
        <dbReference type="ChEBI" id="CHEBI:15377"/>
        <dbReference type="ChEBI" id="CHEBI:15378"/>
        <dbReference type="ChEBI" id="CHEBI:30616"/>
        <dbReference type="ChEBI" id="CHEBI:43474"/>
        <dbReference type="ChEBI" id="CHEBI:456216"/>
        <dbReference type="EC" id="5.6.2.3"/>
    </reaction>
</comment>
<dbReference type="CDD" id="cd18809">
    <property type="entry name" value="SF1_C_RecD"/>
    <property type="match status" value="1"/>
</dbReference>